<feature type="transmembrane region" description="Helical" evidence="6">
    <location>
        <begin position="57"/>
        <end position="79"/>
    </location>
</feature>
<protein>
    <recommendedName>
        <fullName evidence="9">Translocator protein</fullName>
    </recommendedName>
</protein>
<evidence type="ECO:0008006" key="9">
    <source>
        <dbReference type="Google" id="ProtNLM"/>
    </source>
</evidence>
<evidence type="ECO:0000256" key="5">
    <source>
        <dbReference type="ARBA" id="ARBA00023136"/>
    </source>
</evidence>
<dbReference type="GO" id="GO:0033013">
    <property type="term" value="P:tetrapyrrole metabolic process"/>
    <property type="evidence" value="ECO:0007669"/>
    <property type="project" value="UniProtKB-ARBA"/>
</dbReference>
<keyword evidence="3 6" id="KW-0812">Transmembrane</keyword>
<comment type="caution">
    <text evidence="7">The sequence shown here is derived from an EMBL/GenBank/DDBJ whole genome shotgun (WGS) entry which is preliminary data.</text>
</comment>
<dbReference type="EMBL" id="JBBPFD010000008">
    <property type="protein sequence ID" value="KAK7916599.1"/>
    <property type="molecule type" value="Genomic_DNA"/>
</dbReference>
<sequence>MAGWLPMIGMTAFPHLGGLYGGYITRKEVKTWYPTLTNPHGGHQTQHFQWFGPVCTLAWGSLEIVLLTGTVGATMWSWYPINKTATLLLAPYFSWLCLATSLNYCIWRDNPEEENKEE</sequence>
<keyword evidence="8" id="KW-1185">Reference proteome</keyword>
<evidence type="ECO:0000256" key="3">
    <source>
        <dbReference type="ARBA" id="ARBA00022692"/>
    </source>
</evidence>
<evidence type="ECO:0000256" key="6">
    <source>
        <dbReference type="SAM" id="Phobius"/>
    </source>
</evidence>
<evidence type="ECO:0000313" key="7">
    <source>
        <dbReference type="EMBL" id="KAK7916599.1"/>
    </source>
</evidence>
<dbReference type="AlphaFoldDB" id="A0AAW0PE06"/>
<keyword evidence="4 6" id="KW-1133">Transmembrane helix</keyword>
<evidence type="ECO:0000256" key="2">
    <source>
        <dbReference type="ARBA" id="ARBA00007524"/>
    </source>
</evidence>
<evidence type="ECO:0000313" key="8">
    <source>
        <dbReference type="Proteomes" id="UP001460270"/>
    </source>
</evidence>
<evidence type="ECO:0000256" key="1">
    <source>
        <dbReference type="ARBA" id="ARBA00004141"/>
    </source>
</evidence>
<organism evidence="7 8">
    <name type="scientific">Mugilogobius chulae</name>
    <name type="common">yellowstripe goby</name>
    <dbReference type="NCBI Taxonomy" id="88201"/>
    <lineage>
        <taxon>Eukaryota</taxon>
        <taxon>Metazoa</taxon>
        <taxon>Chordata</taxon>
        <taxon>Craniata</taxon>
        <taxon>Vertebrata</taxon>
        <taxon>Euteleostomi</taxon>
        <taxon>Actinopterygii</taxon>
        <taxon>Neopterygii</taxon>
        <taxon>Teleostei</taxon>
        <taxon>Neoteleostei</taxon>
        <taxon>Acanthomorphata</taxon>
        <taxon>Gobiaria</taxon>
        <taxon>Gobiiformes</taxon>
        <taxon>Gobioidei</taxon>
        <taxon>Gobiidae</taxon>
        <taxon>Gobionellinae</taxon>
        <taxon>Mugilogobius</taxon>
    </lineage>
</organism>
<dbReference type="Pfam" id="PF03073">
    <property type="entry name" value="TspO_MBR"/>
    <property type="match status" value="1"/>
</dbReference>
<dbReference type="Proteomes" id="UP001460270">
    <property type="component" value="Unassembled WGS sequence"/>
</dbReference>
<gene>
    <name evidence="7" type="ORF">WMY93_012360</name>
</gene>
<comment type="subcellular location">
    <subcellularLocation>
        <location evidence="1">Membrane</location>
        <topology evidence="1">Multi-pass membrane protein</topology>
    </subcellularLocation>
</comment>
<feature type="transmembrane region" description="Helical" evidence="6">
    <location>
        <begin position="85"/>
        <end position="106"/>
    </location>
</feature>
<comment type="similarity">
    <text evidence="2">Belongs to the TspO/BZRP family.</text>
</comment>
<accession>A0AAW0PE06</accession>
<keyword evidence="5 6" id="KW-0472">Membrane</keyword>
<reference evidence="8" key="1">
    <citation type="submission" date="2024-04" db="EMBL/GenBank/DDBJ databases">
        <title>Salinicola lusitanus LLJ914,a marine bacterium isolated from the Okinawa Trough.</title>
        <authorList>
            <person name="Li J."/>
        </authorList>
    </citation>
    <scope>NUCLEOTIDE SEQUENCE [LARGE SCALE GENOMIC DNA]</scope>
</reference>
<dbReference type="CDD" id="cd15904">
    <property type="entry name" value="TSPO_MBR"/>
    <property type="match status" value="1"/>
</dbReference>
<dbReference type="PANTHER" id="PTHR10057:SF0">
    <property type="entry name" value="TRANSLOCATOR PROTEIN"/>
    <property type="match status" value="1"/>
</dbReference>
<proteinExistence type="inferred from homology"/>
<dbReference type="Gene3D" id="1.20.1260.100">
    <property type="entry name" value="TspO/MBR protein"/>
    <property type="match status" value="1"/>
</dbReference>
<dbReference type="GO" id="GO:0005741">
    <property type="term" value="C:mitochondrial outer membrane"/>
    <property type="evidence" value="ECO:0007669"/>
    <property type="project" value="TreeGrafter"/>
</dbReference>
<dbReference type="PANTHER" id="PTHR10057">
    <property type="entry name" value="PERIPHERAL-TYPE BENZODIAZEPINE RECEPTOR"/>
    <property type="match status" value="1"/>
</dbReference>
<dbReference type="InterPro" id="IPR038330">
    <property type="entry name" value="TspO/MBR-related_sf"/>
</dbReference>
<name>A0AAW0PE06_9GOBI</name>
<evidence type="ECO:0000256" key="4">
    <source>
        <dbReference type="ARBA" id="ARBA00022989"/>
    </source>
</evidence>
<dbReference type="InterPro" id="IPR004307">
    <property type="entry name" value="TspO_MBR"/>
</dbReference>